<dbReference type="EMBL" id="ACQL01000100">
    <property type="protein sequence ID" value="EER46850.1"/>
    <property type="molecule type" value="Genomic_DNA"/>
</dbReference>
<dbReference type="InterPro" id="IPR001296">
    <property type="entry name" value="Glyco_trans_1"/>
</dbReference>
<dbReference type="AlphaFoldDB" id="C5S2S5"/>
<dbReference type="CDD" id="cd03811">
    <property type="entry name" value="GT4_GT28_WabH-like"/>
    <property type="match status" value="1"/>
</dbReference>
<dbReference type="Pfam" id="PF00534">
    <property type="entry name" value="Glycos_transf_1"/>
    <property type="match status" value="1"/>
</dbReference>
<evidence type="ECO:0000259" key="1">
    <source>
        <dbReference type="Pfam" id="PF00534"/>
    </source>
</evidence>
<dbReference type="GO" id="GO:1901135">
    <property type="term" value="P:carbohydrate derivative metabolic process"/>
    <property type="evidence" value="ECO:0007669"/>
    <property type="project" value="UniProtKB-ARBA"/>
</dbReference>
<feature type="domain" description="Glycosyl transferase family 1" evidence="1">
    <location>
        <begin position="215"/>
        <end position="366"/>
    </location>
</feature>
<dbReference type="eggNOG" id="COG0438">
    <property type="taxonomic scope" value="Bacteria"/>
</dbReference>
<dbReference type="Proteomes" id="UP000005532">
    <property type="component" value="Unassembled WGS sequence"/>
</dbReference>
<evidence type="ECO:0000313" key="2">
    <source>
        <dbReference type="EMBL" id="EER46850.1"/>
    </source>
</evidence>
<comment type="caution">
    <text evidence="2">The sequence shown here is derived from an EMBL/GenBank/DDBJ whole genome shotgun (WGS) entry which is preliminary data.</text>
</comment>
<reference evidence="2 3" key="1">
    <citation type="journal article" date="2010" name="Vet. Microbiol.">
        <title>Production of haemolysins by strains of the Actinobacillus minor/porcitonsillarum complex.</title>
        <authorList>
            <person name="Arya G."/>
            <person name="Niven D.F."/>
        </authorList>
    </citation>
    <scope>NUCLEOTIDE SEQUENCE [LARGE SCALE GENOMIC DNA]</scope>
    <source>
        <strain evidence="2 3">NM305</strain>
    </source>
</reference>
<name>C5S2S5_9PAST</name>
<dbReference type="PANTHER" id="PTHR12526:SF630">
    <property type="entry name" value="GLYCOSYLTRANSFERASE"/>
    <property type="match status" value="1"/>
</dbReference>
<protein>
    <recommendedName>
        <fullName evidence="1">Glycosyl transferase family 1 domain-containing protein</fullName>
    </recommendedName>
</protein>
<dbReference type="PANTHER" id="PTHR12526">
    <property type="entry name" value="GLYCOSYLTRANSFERASE"/>
    <property type="match status" value="1"/>
</dbReference>
<organism evidence="2 3">
    <name type="scientific">Actinobacillus minor NM305</name>
    <dbReference type="NCBI Taxonomy" id="637911"/>
    <lineage>
        <taxon>Bacteria</taxon>
        <taxon>Pseudomonadati</taxon>
        <taxon>Pseudomonadota</taxon>
        <taxon>Gammaproteobacteria</taxon>
        <taxon>Pasteurellales</taxon>
        <taxon>Pasteurellaceae</taxon>
        <taxon>Actinobacillus</taxon>
    </lineage>
</organism>
<gene>
    <name evidence="2" type="ORF">AM305_10891</name>
</gene>
<dbReference type="Gene3D" id="3.40.50.2000">
    <property type="entry name" value="Glycogen Phosphorylase B"/>
    <property type="match status" value="2"/>
</dbReference>
<accession>C5S2S5</accession>
<sequence>MHPHLVMGGAETVLINYLNIAAGHPDYDVSLAVFNNTEQYNIEKIDPRVNIHFLATPEEMRFMYASRQIRALSSSLGLNEEQICKIEGLWEERLKRLINLINKEEYDVVIDFLNVFKHYVTEEYRLQIKRPIIYWIHSDGVFGSWFSNYDEYKMILNKYDVFVSICEDMKKRCDMYVSHLFKINKESTMLFNPIDLNKIKVLANQKVSEEDSVLLEKPFILQVGRLDEYKNHQQMIDIYYKLKQKGIKEKLYIIGDGESEELLINKIRTLGLENDCFILGRRKNPFPFMKQAKLFIHTARFEGFGMVLVESMICGTPVVAFNCPTGPREILADGKYGGLVPMGDEEQFVETTYRLLTDNSLYQHYIQLLPEAIDRFSMDNITKQFVTLMDSLFSDK</sequence>
<proteinExistence type="predicted"/>
<dbReference type="GO" id="GO:0016757">
    <property type="term" value="F:glycosyltransferase activity"/>
    <property type="evidence" value="ECO:0007669"/>
    <property type="project" value="InterPro"/>
</dbReference>
<evidence type="ECO:0000313" key="3">
    <source>
        <dbReference type="Proteomes" id="UP000005532"/>
    </source>
</evidence>
<dbReference type="SUPFAM" id="SSF53756">
    <property type="entry name" value="UDP-Glycosyltransferase/glycogen phosphorylase"/>
    <property type="match status" value="1"/>
</dbReference>